<dbReference type="Proteomes" id="UP000460257">
    <property type="component" value="Unassembled WGS sequence"/>
</dbReference>
<proteinExistence type="predicted"/>
<feature type="transmembrane region" description="Helical" evidence="3">
    <location>
        <begin position="80"/>
        <end position="103"/>
    </location>
</feature>
<name>A0A6N7IY91_9FIRM</name>
<dbReference type="AlphaFoldDB" id="A0A6N7IY91"/>
<dbReference type="GO" id="GO:0016020">
    <property type="term" value="C:membrane"/>
    <property type="evidence" value="ECO:0007669"/>
    <property type="project" value="InterPro"/>
</dbReference>
<organism evidence="4 5">
    <name type="scientific">Candidatus Weimeria bifida</name>
    <dbReference type="NCBI Taxonomy" id="2599074"/>
    <lineage>
        <taxon>Bacteria</taxon>
        <taxon>Bacillati</taxon>
        <taxon>Bacillota</taxon>
        <taxon>Clostridia</taxon>
        <taxon>Lachnospirales</taxon>
        <taxon>Lachnospiraceae</taxon>
        <taxon>Candidatus Weimeria</taxon>
    </lineage>
</organism>
<dbReference type="PANTHER" id="PTHR37815:SF3">
    <property type="entry name" value="UPF0397 PROTEIN SPR0429"/>
    <property type="match status" value="1"/>
</dbReference>
<dbReference type="EMBL" id="VOGC01000004">
    <property type="protein sequence ID" value="MQN01271.1"/>
    <property type="molecule type" value="Genomic_DNA"/>
</dbReference>
<protein>
    <submittedName>
        <fullName evidence="4">ECF transporter S component</fullName>
    </submittedName>
</protein>
<sequence length="197" mass="20274">MQSNTTTKTVSSTKLKVLVLAALFAALTFVGTFYIKMPAGKGYIHPGDGFVLLSGIFLGPLWGGLAAGFGSMLSDLVGGYIIYVPATFVIKALVAAIAAGLTSLIEKLMKSKKNVVPVIVSGVAGEAFMIIGYFIFEAFENALAASGGFNSKTLAAGIAASATGIPANIVQGVAGVAIAAVLYPILRPILNRFNQNL</sequence>
<keyword evidence="2 3" id="KW-1133">Transmembrane helix</keyword>
<feature type="transmembrane region" description="Helical" evidence="3">
    <location>
        <begin position="17"/>
        <end position="37"/>
    </location>
</feature>
<evidence type="ECO:0000256" key="2">
    <source>
        <dbReference type="ARBA" id="ARBA00022989"/>
    </source>
</evidence>
<feature type="transmembrane region" description="Helical" evidence="3">
    <location>
        <begin position="156"/>
        <end position="186"/>
    </location>
</feature>
<feature type="transmembrane region" description="Helical" evidence="3">
    <location>
        <begin position="49"/>
        <end position="74"/>
    </location>
</feature>
<keyword evidence="1 3" id="KW-0812">Transmembrane</keyword>
<dbReference type="InterPro" id="IPR009825">
    <property type="entry name" value="ECF_substrate-spec-like"/>
</dbReference>
<evidence type="ECO:0000313" key="5">
    <source>
        <dbReference type="Proteomes" id="UP000460257"/>
    </source>
</evidence>
<dbReference type="PANTHER" id="PTHR37815">
    <property type="entry name" value="UPF0397 PROTEIN BC_2624-RELATED"/>
    <property type="match status" value="1"/>
</dbReference>
<evidence type="ECO:0000313" key="4">
    <source>
        <dbReference type="EMBL" id="MQN01271.1"/>
    </source>
</evidence>
<reference evidence="4" key="1">
    <citation type="journal article" date="2020" name="Appl. Environ. Microbiol.">
        <title>Medium-Chain Fatty Acid Synthesis by 'Candidatus Weimeria bifida' gen. nov., sp. nov., and 'Candidatus Pseudoramibacter fermentans' sp. nov.</title>
        <authorList>
            <person name="Scarborough M.J."/>
            <person name="Myers K.S."/>
            <person name="Donohue T.J."/>
            <person name="Noguera D.R."/>
        </authorList>
    </citation>
    <scope>NUCLEOTIDE SEQUENCE</scope>
    <source>
        <strain evidence="4">LCO1.1</strain>
    </source>
</reference>
<feature type="transmembrane region" description="Helical" evidence="3">
    <location>
        <begin position="115"/>
        <end position="136"/>
    </location>
</feature>
<evidence type="ECO:0000256" key="3">
    <source>
        <dbReference type="SAM" id="Phobius"/>
    </source>
</evidence>
<evidence type="ECO:0000256" key="1">
    <source>
        <dbReference type="ARBA" id="ARBA00022692"/>
    </source>
</evidence>
<comment type="caution">
    <text evidence="4">The sequence shown here is derived from an EMBL/GenBank/DDBJ whole genome shotgun (WGS) entry which is preliminary data.</text>
</comment>
<keyword evidence="5" id="KW-1185">Reference proteome</keyword>
<keyword evidence="3" id="KW-0472">Membrane</keyword>
<dbReference type="Pfam" id="PF07155">
    <property type="entry name" value="ECF-ribofla_trS"/>
    <property type="match status" value="1"/>
</dbReference>
<dbReference type="Gene3D" id="1.10.1760.20">
    <property type="match status" value="1"/>
</dbReference>
<accession>A0A6N7IY91</accession>
<gene>
    <name evidence="4" type="ORF">FRC54_04905</name>
</gene>